<dbReference type="Gene3D" id="1.20.1510.10">
    <property type="entry name" value="Cation efflux protein transmembrane domain"/>
    <property type="match status" value="1"/>
</dbReference>
<feature type="transmembrane region" description="Helical" evidence="8">
    <location>
        <begin position="120"/>
        <end position="140"/>
    </location>
</feature>
<feature type="region of interest" description="Disordered" evidence="7">
    <location>
        <begin position="1"/>
        <end position="27"/>
    </location>
</feature>
<evidence type="ECO:0000259" key="9">
    <source>
        <dbReference type="Pfam" id="PF01545"/>
    </source>
</evidence>
<evidence type="ECO:0000256" key="4">
    <source>
        <dbReference type="ARBA" id="ARBA00022989"/>
    </source>
</evidence>
<comment type="subcellular location">
    <subcellularLocation>
        <location evidence="1">Membrane</location>
        <topology evidence="1">Multi-pass membrane protein</topology>
    </subcellularLocation>
</comment>
<keyword evidence="2" id="KW-0813">Transport</keyword>
<dbReference type="NCBIfam" id="NF033827">
    <property type="entry name" value="CDF_efflux_DmeF"/>
    <property type="match status" value="1"/>
</dbReference>
<feature type="transmembrane region" description="Helical" evidence="8">
    <location>
        <begin position="52"/>
        <end position="76"/>
    </location>
</feature>
<proteinExistence type="predicted"/>
<evidence type="ECO:0000256" key="1">
    <source>
        <dbReference type="ARBA" id="ARBA00004141"/>
    </source>
</evidence>
<dbReference type="PANTHER" id="PTHR45755">
    <property type="match status" value="1"/>
</dbReference>
<keyword evidence="3 8" id="KW-0812">Transmembrane</keyword>
<dbReference type="InterPro" id="IPR058533">
    <property type="entry name" value="Cation_efflux_TM"/>
</dbReference>
<feature type="compositionally biased region" description="Basic residues" evidence="7">
    <location>
        <begin position="192"/>
        <end position="204"/>
    </location>
</feature>
<evidence type="ECO:0000256" key="3">
    <source>
        <dbReference type="ARBA" id="ARBA00022692"/>
    </source>
</evidence>
<feature type="compositionally biased region" description="Basic and acidic residues" evidence="7">
    <location>
        <begin position="1"/>
        <end position="16"/>
    </location>
</feature>
<organism evidence="10 11">
    <name type="scientific">Phaeovulum vinaykumarii</name>
    <dbReference type="NCBI Taxonomy" id="407234"/>
    <lineage>
        <taxon>Bacteria</taxon>
        <taxon>Pseudomonadati</taxon>
        <taxon>Pseudomonadota</taxon>
        <taxon>Alphaproteobacteria</taxon>
        <taxon>Rhodobacterales</taxon>
        <taxon>Paracoccaceae</taxon>
        <taxon>Phaeovulum</taxon>
    </lineage>
</organism>
<dbReference type="InterPro" id="IPR045316">
    <property type="entry name" value="Msc2-like"/>
</dbReference>
<evidence type="ECO:0000256" key="5">
    <source>
        <dbReference type="ARBA" id="ARBA00023065"/>
    </source>
</evidence>
<evidence type="ECO:0000256" key="2">
    <source>
        <dbReference type="ARBA" id="ARBA00022448"/>
    </source>
</evidence>
<protein>
    <submittedName>
        <fullName evidence="10">Cation diffusion facilitator family transporter</fullName>
    </submittedName>
</protein>
<dbReference type="SUPFAM" id="SSF161111">
    <property type="entry name" value="Cation efflux protein transmembrane domain-like"/>
    <property type="match status" value="1"/>
</dbReference>
<dbReference type="InterPro" id="IPR027469">
    <property type="entry name" value="Cation_efflux_TMD_sf"/>
</dbReference>
<dbReference type="PANTHER" id="PTHR45755:SF4">
    <property type="entry name" value="ZINC TRANSPORTER 7"/>
    <property type="match status" value="1"/>
</dbReference>
<dbReference type="GO" id="GO:0005385">
    <property type="term" value="F:zinc ion transmembrane transporter activity"/>
    <property type="evidence" value="ECO:0007669"/>
    <property type="project" value="InterPro"/>
</dbReference>
<feature type="transmembrane region" description="Helical" evidence="8">
    <location>
        <begin position="241"/>
        <end position="261"/>
    </location>
</feature>
<evidence type="ECO:0000256" key="8">
    <source>
        <dbReference type="SAM" id="Phobius"/>
    </source>
</evidence>
<feature type="transmembrane region" description="Helical" evidence="8">
    <location>
        <begin position="215"/>
        <end position="235"/>
    </location>
</feature>
<feature type="region of interest" description="Disordered" evidence="7">
    <location>
        <begin position="178"/>
        <end position="205"/>
    </location>
</feature>
<dbReference type="STRING" id="407234.SAMN05421795_10629"/>
<keyword evidence="6 8" id="KW-0472">Membrane</keyword>
<dbReference type="NCBIfam" id="TIGR01297">
    <property type="entry name" value="CDF"/>
    <property type="match status" value="1"/>
</dbReference>
<evidence type="ECO:0000313" key="10">
    <source>
        <dbReference type="EMBL" id="SIS82127.1"/>
    </source>
</evidence>
<dbReference type="AlphaFoldDB" id="A0A1N7M7R1"/>
<reference evidence="11" key="1">
    <citation type="submission" date="2017-01" db="EMBL/GenBank/DDBJ databases">
        <authorList>
            <person name="Varghese N."/>
            <person name="Submissions S."/>
        </authorList>
    </citation>
    <scope>NUCLEOTIDE SEQUENCE [LARGE SCALE GENOMIC DNA]</scope>
    <source>
        <strain evidence="11">DSM 18714</strain>
    </source>
</reference>
<dbReference type="InterPro" id="IPR002524">
    <property type="entry name" value="Cation_efflux"/>
</dbReference>
<feature type="compositionally biased region" description="Basic and acidic residues" evidence="7">
    <location>
        <begin position="178"/>
        <end position="191"/>
    </location>
</feature>
<dbReference type="GO" id="GO:0006882">
    <property type="term" value="P:intracellular zinc ion homeostasis"/>
    <property type="evidence" value="ECO:0007669"/>
    <property type="project" value="InterPro"/>
</dbReference>
<evidence type="ECO:0000256" key="6">
    <source>
        <dbReference type="ARBA" id="ARBA00023136"/>
    </source>
</evidence>
<feature type="transmembrane region" description="Helical" evidence="8">
    <location>
        <begin position="152"/>
        <end position="173"/>
    </location>
</feature>
<accession>A0A1N7M7R1</accession>
<evidence type="ECO:0000256" key="7">
    <source>
        <dbReference type="SAM" id="MobiDB-lite"/>
    </source>
</evidence>
<dbReference type="GO" id="GO:0016020">
    <property type="term" value="C:membrane"/>
    <property type="evidence" value="ECO:0007669"/>
    <property type="project" value="UniProtKB-SubCell"/>
</dbReference>
<keyword evidence="4 8" id="KW-1133">Transmembrane helix</keyword>
<dbReference type="Pfam" id="PF01545">
    <property type="entry name" value="Cation_efflux"/>
    <property type="match status" value="1"/>
</dbReference>
<feature type="domain" description="Cation efflux protein transmembrane" evidence="9">
    <location>
        <begin position="54"/>
        <end position="267"/>
    </location>
</feature>
<keyword evidence="11" id="KW-1185">Reference proteome</keyword>
<gene>
    <name evidence="10" type="ORF">SAMN05421795_10629</name>
</gene>
<dbReference type="EMBL" id="FTOM01000006">
    <property type="protein sequence ID" value="SIS82127.1"/>
    <property type="molecule type" value="Genomic_DNA"/>
</dbReference>
<evidence type="ECO:0000313" key="11">
    <source>
        <dbReference type="Proteomes" id="UP000186098"/>
    </source>
</evidence>
<dbReference type="Proteomes" id="UP000186098">
    <property type="component" value="Unassembled WGS sequence"/>
</dbReference>
<sequence>MHDHPPLPEHLPEHPPVHLGTHPHTGPLAAMDGPHAHVFLGRNHDRNARRTWWVIALTAATMGAEIVAGTVFGSMALVADGWHMATHAAALMITALSYDYARRHAHDPRFSFGTGKIGDLAAFASAVVLALVALLIGWESLQRLAQPVPIDFAQATLVAVLGLAVNLASALLLHEGGDHGHGHAHSHDHGPAHHSHDHAHHHAHDHAQDSNLRAAYLHVLADALTSVMAIAALVLGRAFGWSWLDPMIGLVGALVIARWSWGLMQQAGGVLVDRLPEGTTLPDQIRAALDDGAVRITDLHVWQLGPGRHGAIVALETPGPGCPSCYRARLAHLGALAHVTIEVRPVLTATA</sequence>
<keyword evidence="5" id="KW-0406">Ion transport</keyword>
<name>A0A1N7M7R1_9RHOB</name>